<accession>A0A2P2KNI3</accession>
<reference evidence="1" key="1">
    <citation type="submission" date="2018-02" db="EMBL/GenBank/DDBJ databases">
        <title>Rhizophora mucronata_Transcriptome.</title>
        <authorList>
            <person name="Meera S.P."/>
            <person name="Sreeshan A."/>
            <person name="Augustine A."/>
        </authorList>
    </citation>
    <scope>NUCLEOTIDE SEQUENCE</scope>
    <source>
        <tissue evidence="1">Leaf</tissue>
    </source>
</reference>
<protein>
    <submittedName>
        <fullName evidence="1">Programmed cell death protein 2</fullName>
    </submittedName>
</protein>
<proteinExistence type="predicted"/>
<sequence length="28" mass="3477">MERNKTEHLKEKLQRFPTYITETALSRR</sequence>
<dbReference type="EMBL" id="GGEC01026795">
    <property type="protein sequence ID" value="MBX07279.1"/>
    <property type="molecule type" value="Transcribed_RNA"/>
</dbReference>
<dbReference type="AlphaFoldDB" id="A0A2P2KNI3"/>
<name>A0A2P2KNI3_RHIMU</name>
<organism evidence="1">
    <name type="scientific">Rhizophora mucronata</name>
    <name type="common">Asiatic mangrove</name>
    <dbReference type="NCBI Taxonomy" id="61149"/>
    <lineage>
        <taxon>Eukaryota</taxon>
        <taxon>Viridiplantae</taxon>
        <taxon>Streptophyta</taxon>
        <taxon>Embryophyta</taxon>
        <taxon>Tracheophyta</taxon>
        <taxon>Spermatophyta</taxon>
        <taxon>Magnoliopsida</taxon>
        <taxon>eudicotyledons</taxon>
        <taxon>Gunneridae</taxon>
        <taxon>Pentapetalae</taxon>
        <taxon>rosids</taxon>
        <taxon>fabids</taxon>
        <taxon>Malpighiales</taxon>
        <taxon>Rhizophoraceae</taxon>
        <taxon>Rhizophora</taxon>
    </lineage>
</organism>
<evidence type="ECO:0000313" key="1">
    <source>
        <dbReference type="EMBL" id="MBX07279.1"/>
    </source>
</evidence>